<comment type="caution">
    <text evidence="2">The sequence shown here is derived from an EMBL/GenBank/DDBJ whole genome shotgun (WGS) entry which is preliminary data.</text>
</comment>
<gene>
    <name evidence="2" type="ORF">FD30_GL000479</name>
</gene>
<dbReference type="STRING" id="1423773.FD30_GL000479"/>
<dbReference type="Pfam" id="PF13350">
    <property type="entry name" value="Y_phosphatase3"/>
    <property type="match status" value="1"/>
</dbReference>
<organism evidence="2 3">
    <name type="scientific">Levilactobacillus namurensis DSM 19117</name>
    <dbReference type="NCBI Taxonomy" id="1423773"/>
    <lineage>
        <taxon>Bacteria</taxon>
        <taxon>Bacillati</taxon>
        <taxon>Bacillota</taxon>
        <taxon>Bacilli</taxon>
        <taxon>Lactobacillales</taxon>
        <taxon>Lactobacillaceae</taxon>
        <taxon>Levilactobacillus</taxon>
    </lineage>
</organism>
<keyword evidence="3" id="KW-1185">Reference proteome</keyword>
<reference evidence="2 3" key="1">
    <citation type="journal article" date="2015" name="Genome Announc.">
        <title>Expanding the biotechnology potential of lactobacilli through comparative genomics of 213 strains and associated genera.</title>
        <authorList>
            <person name="Sun Z."/>
            <person name="Harris H.M."/>
            <person name="McCann A."/>
            <person name="Guo C."/>
            <person name="Argimon S."/>
            <person name="Zhang W."/>
            <person name="Yang X."/>
            <person name="Jeffery I.B."/>
            <person name="Cooney J.C."/>
            <person name="Kagawa T.F."/>
            <person name="Liu W."/>
            <person name="Song Y."/>
            <person name="Salvetti E."/>
            <person name="Wrobel A."/>
            <person name="Rasinkangas P."/>
            <person name="Parkhill J."/>
            <person name="Rea M.C."/>
            <person name="O'Sullivan O."/>
            <person name="Ritari J."/>
            <person name="Douillard F.P."/>
            <person name="Paul Ross R."/>
            <person name="Yang R."/>
            <person name="Briner A.E."/>
            <person name="Felis G.E."/>
            <person name="de Vos W.M."/>
            <person name="Barrangou R."/>
            <person name="Klaenhammer T.R."/>
            <person name="Caufield P.W."/>
            <person name="Cui Y."/>
            <person name="Zhang H."/>
            <person name="O'Toole P.W."/>
        </authorList>
    </citation>
    <scope>NUCLEOTIDE SEQUENCE [LARGE SCALE GENOMIC DNA]</scope>
    <source>
        <strain evidence="2 3">DSM 19117</strain>
    </source>
</reference>
<evidence type="ECO:0000313" key="3">
    <source>
        <dbReference type="Proteomes" id="UP000051162"/>
    </source>
</evidence>
<dbReference type="EMBL" id="AZDT01000010">
    <property type="protein sequence ID" value="KRK77118.1"/>
    <property type="molecule type" value="Genomic_DNA"/>
</dbReference>
<evidence type="ECO:0000256" key="1">
    <source>
        <dbReference type="ARBA" id="ARBA00009580"/>
    </source>
</evidence>
<name>A0A0R1K0X2_9LACO</name>
<proteinExistence type="inferred from homology"/>
<dbReference type="PROSITE" id="PS00383">
    <property type="entry name" value="TYR_PHOSPHATASE_1"/>
    <property type="match status" value="1"/>
</dbReference>
<dbReference type="OrthoDB" id="1188001at2"/>
<dbReference type="Proteomes" id="UP000051162">
    <property type="component" value="Unassembled WGS sequence"/>
</dbReference>
<dbReference type="InterPro" id="IPR026893">
    <property type="entry name" value="Tyr/Ser_Pase_IphP-type"/>
</dbReference>
<sequence length="268" mass="30293">MTIKPARVLDITGGFNFRELGGYPTVNGAAVAWHRLLRTAHLSDLTANDWRGLQAYGVGQIIDLRSRVERRQFPDMPQPGVTIHVIPVFDNDETESSTAAAQTHREFSVNPNGGYRHMLYVYRRLIINPGAQRAYRQVFETLLTTPKNVATIFHCSAGKDRTGIGAVFILSALGVPRKQIFADYLLTNSASTQHIEARVKDAKNQYRTVAFQQSIRDLASVNIDYLQQALMLVDYQYGGMQAYLQEVLGMTPQRQQTLRQLYLTRRCD</sequence>
<dbReference type="RefSeq" id="WP_056943675.1">
    <property type="nucleotide sequence ID" value="NZ_AZDT01000010.1"/>
</dbReference>
<dbReference type="PANTHER" id="PTHR31126:SF1">
    <property type="entry name" value="TYROSINE SPECIFIC PROTEIN PHOSPHATASES DOMAIN-CONTAINING PROTEIN"/>
    <property type="match status" value="1"/>
</dbReference>
<dbReference type="SUPFAM" id="SSF52799">
    <property type="entry name" value="(Phosphotyrosine protein) phosphatases II"/>
    <property type="match status" value="1"/>
</dbReference>
<dbReference type="InterPro" id="IPR016130">
    <property type="entry name" value="Tyr_Pase_AS"/>
</dbReference>
<dbReference type="PANTHER" id="PTHR31126">
    <property type="entry name" value="TYROSINE-PROTEIN PHOSPHATASE"/>
    <property type="match status" value="1"/>
</dbReference>
<dbReference type="GeneID" id="84781602"/>
<dbReference type="GO" id="GO:0004721">
    <property type="term" value="F:phosphoprotein phosphatase activity"/>
    <property type="evidence" value="ECO:0007669"/>
    <property type="project" value="InterPro"/>
</dbReference>
<accession>A0A0R1K0X2</accession>
<protein>
    <submittedName>
        <fullName evidence="2">Protein tyrosine serine phosphatase</fullName>
    </submittedName>
</protein>
<dbReference type="Gene3D" id="3.90.190.10">
    <property type="entry name" value="Protein tyrosine phosphatase superfamily"/>
    <property type="match status" value="1"/>
</dbReference>
<dbReference type="AlphaFoldDB" id="A0A0R1K0X2"/>
<dbReference type="PATRIC" id="fig|1423773.3.peg.490"/>
<dbReference type="InterPro" id="IPR029021">
    <property type="entry name" value="Prot-tyrosine_phosphatase-like"/>
</dbReference>
<comment type="similarity">
    <text evidence="1">Belongs to the protein-tyrosine phosphatase family.</text>
</comment>
<evidence type="ECO:0000313" key="2">
    <source>
        <dbReference type="EMBL" id="KRK77118.1"/>
    </source>
</evidence>